<protein>
    <submittedName>
        <fullName evidence="2">DUF3347 domain-containing protein</fullName>
    </submittedName>
</protein>
<comment type="caution">
    <text evidence="2">The sequence shown here is derived from an EMBL/GenBank/DDBJ whole genome shotgun (WGS) entry which is preliminary data.</text>
</comment>
<dbReference type="RefSeq" id="WP_259093481.1">
    <property type="nucleotide sequence ID" value="NZ_BAAAZC010000028.1"/>
</dbReference>
<proteinExistence type="predicted"/>
<dbReference type="InterPro" id="IPR021782">
    <property type="entry name" value="DUF3347"/>
</dbReference>
<dbReference type="EMBL" id="BAAAZC010000028">
    <property type="protein sequence ID" value="GAA3984421.1"/>
    <property type="molecule type" value="Genomic_DNA"/>
</dbReference>
<keyword evidence="3" id="KW-1185">Reference proteome</keyword>
<evidence type="ECO:0000259" key="1">
    <source>
        <dbReference type="Pfam" id="PF11827"/>
    </source>
</evidence>
<organism evidence="2 3">
    <name type="scientific">Mucilaginibacter dorajii</name>
    <dbReference type="NCBI Taxonomy" id="692994"/>
    <lineage>
        <taxon>Bacteria</taxon>
        <taxon>Pseudomonadati</taxon>
        <taxon>Bacteroidota</taxon>
        <taxon>Sphingobacteriia</taxon>
        <taxon>Sphingobacteriales</taxon>
        <taxon>Sphingobacteriaceae</taxon>
        <taxon>Mucilaginibacter</taxon>
    </lineage>
</organism>
<dbReference type="Pfam" id="PF11827">
    <property type="entry name" value="DUF3347"/>
    <property type="match status" value="1"/>
</dbReference>
<sequence length="175" mass="18751">MKIVNKTLLFAALVAASACNQPAKQQDAAKKDTTVAENVNARVVDTANTNDVFTAYIGLKDQLLKSDVAAIKAAALALEAKLAGIKGCSETATLAHQIGATDDIKEQRAAFLTLSKDVIALVKGSNLKTSTVYVDYCPMADSGKGGYWLSLNKKIENPYFPEHMKECGQVKEQIN</sequence>
<gene>
    <name evidence="2" type="ORF">GCM10022210_40370</name>
</gene>
<dbReference type="PROSITE" id="PS51257">
    <property type="entry name" value="PROKAR_LIPOPROTEIN"/>
    <property type="match status" value="1"/>
</dbReference>
<name>A0ABP7QL70_9SPHI</name>
<reference evidence="3" key="1">
    <citation type="journal article" date="2019" name="Int. J. Syst. Evol. Microbiol.">
        <title>The Global Catalogue of Microorganisms (GCM) 10K type strain sequencing project: providing services to taxonomists for standard genome sequencing and annotation.</title>
        <authorList>
            <consortium name="The Broad Institute Genomics Platform"/>
            <consortium name="The Broad Institute Genome Sequencing Center for Infectious Disease"/>
            <person name="Wu L."/>
            <person name="Ma J."/>
        </authorList>
    </citation>
    <scope>NUCLEOTIDE SEQUENCE [LARGE SCALE GENOMIC DNA]</scope>
    <source>
        <strain evidence="3">JCM 16601</strain>
    </source>
</reference>
<accession>A0ABP7QL70</accession>
<feature type="domain" description="DUF3347" evidence="1">
    <location>
        <begin position="52"/>
        <end position="128"/>
    </location>
</feature>
<evidence type="ECO:0000313" key="2">
    <source>
        <dbReference type="EMBL" id="GAA3984421.1"/>
    </source>
</evidence>
<dbReference type="Proteomes" id="UP001500742">
    <property type="component" value="Unassembled WGS sequence"/>
</dbReference>
<evidence type="ECO:0000313" key="3">
    <source>
        <dbReference type="Proteomes" id="UP001500742"/>
    </source>
</evidence>